<dbReference type="Pfam" id="PF06745">
    <property type="entry name" value="ATPase"/>
    <property type="match status" value="1"/>
</dbReference>
<evidence type="ECO:0000313" key="4">
    <source>
        <dbReference type="EMBL" id="UWM56560.1"/>
    </source>
</evidence>
<organism evidence="4 5">
    <name type="scientific">Salinirubellus salinus</name>
    <dbReference type="NCBI Taxonomy" id="1364945"/>
    <lineage>
        <taxon>Archaea</taxon>
        <taxon>Methanobacteriati</taxon>
        <taxon>Methanobacteriota</taxon>
        <taxon>Stenosarchaea group</taxon>
        <taxon>Halobacteria</taxon>
        <taxon>Halobacteriales</taxon>
        <taxon>Natronomonadaceae</taxon>
        <taxon>Salinirubellus</taxon>
    </lineage>
</organism>
<accession>A0A9E7R8H4</accession>
<evidence type="ECO:0000256" key="1">
    <source>
        <dbReference type="ARBA" id="ARBA00022741"/>
    </source>
</evidence>
<dbReference type="AlphaFoldDB" id="A0A9E7R8H4"/>
<keyword evidence="1" id="KW-0547">Nucleotide-binding</keyword>
<dbReference type="EMBL" id="CP104003">
    <property type="protein sequence ID" value="UWM56560.1"/>
    <property type="molecule type" value="Genomic_DNA"/>
</dbReference>
<dbReference type="InterPro" id="IPR014774">
    <property type="entry name" value="KaiC-like_dom"/>
</dbReference>
<dbReference type="RefSeq" id="WP_260643674.1">
    <property type="nucleotide sequence ID" value="NZ_CP104003.1"/>
</dbReference>
<dbReference type="InterPro" id="IPR010624">
    <property type="entry name" value="KaiC_dom"/>
</dbReference>
<dbReference type="GO" id="GO:0005524">
    <property type="term" value="F:ATP binding"/>
    <property type="evidence" value="ECO:0007669"/>
    <property type="project" value="UniProtKB-KW"/>
</dbReference>
<dbReference type="Gene3D" id="3.40.50.300">
    <property type="entry name" value="P-loop containing nucleotide triphosphate hydrolases"/>
    <property type="match status" value="1"/>
</dbReference>
<keyword evidence="5" id="KW-1185">Reference proteome</keyword>
<proteinExistence type="predicted"/>
<sequence>MRVPTGVAGFDEIVEGGLPSGRLTVVSGPPGSGKTTFTAQFVAEGLRRNEPSMYVTMHETQRQLVEDMSRYSFGFETLARSEQFHFAHLADSSGALNGNGATKPSVSTLTNKLVALANSRDVERLVVDSTMLLRHMFGTDEGVTRFVNALRSVDATTLLVSEMTDPTAYADEHYLAHGVVFFHNYLEGDGMHRGVQVLKMRGTAIDADIRPIEFTDAGLSVDGERTAVA</sequence>
<reference evidence="4" key="1">
    <citation type="submission" date="2022-09" db="EMBL/GenBank/DDBJ databases">
        <title>Diverse halophilic archaea isolated from saline environments.</title>
        <authorList>
            <person name="Cui H.-L."/>
        </authorList>
    </citation>
    <scope>NUCLEOTIDE SEQUENCE</scope>
    <source>
        <strain evidence="4">ZS-35-S2</strain>
    </source>
</reference>
<name>A0A9E7R8H4_9EURY</name>
<dbReference type="GeneID" id="74942708"/>
<gene>
    <name evidence="4" type="ORF">N0B31_09760</name>
</gene>
<evidence type="ECO:0000256" key="2">
    <source>
        <dbReference type="ARBA" id="ARBA00022840"/>
    </source>
</evidence>
<dbReference type="InterPro" id="IPR027417">
    <property type="entry name" value="P-loop_NTPase"/>
</dbReference>
<dbReference type="PANTHER" id="PTHR43637:SF1">
    <property type="entry name" value="UPF0273 PROTEIN TM_0370"/>
    <property type="match status" value="1"/>
</dbReference>
<dbReference type="PROSITE" id="PS51146">
    <property type="entry name" value="KAIC"/>
    <property type="match status" value="1"/>
</dbReference>
<dbReference type="KEGG" id="ssai:N0B31_09760"/>
<dbReference type="SUPFAM" id="SSF52540">
    <property type="entry name" value="P-loop containing nucleoside triphosphate hydrolases"/>
    <property type="match status" value="1"/>
</dbReference>
<dbReference type="PRINTS" id="PR01874">
    <property type="entry name" value="DNAREPAIRADA"/>
</dbReference>
<feature type="domain" description="KaiC" evidence="3">
    <location>
        <begin position="1"/>
        <end position="229"/>
    </location>
</feature>
<keyword evidence="2" id="KW-0067">ATP-binding</keyword>
<evidence type="ECO:0000313" key="5">
    <source>
        <dbReference type="Proteomes" id="UP001057580"/>
    </source>
</evidence>
<protein>
    <submittedName>
        <fullName evidence="4">AAA family ATPase</fullName>
    </submittedName>
</protein>
<dbReference type="PANTHER" id="PTHR43637">
    <property type="entry name" value="UPF0273 PROTEIN TM_0370"/>
    <property type="match status" value="1"/>
</dbReference>
<dbReference type="Proteomes" id="UP001057580">
    <property type="component" value="Chromosome"/>
</dbReference>
<evidence type="ECO:0000259" key="3">
    <source>
        <dbReference type="PROSITE" id="PS51146"/>
    </source>
</evidence>